<evidence type="ECO:0000256" key="3">
    <source>
        <dbReference type="PROSITE-ProRule" id="PRU00221"/>
    </source>
</evidence>
<dbReference type="InterPro" id="IPR001680">
    <property type="entry name" value="WD40_rpt"/>
</dbReference>
<feature type="non-terminal residue" evidence="4">
    <location>
        <position position="742"/>
    </location>
</feature>
<protein>
    <submittedName>
        <fullName evidence="4">Uncharacterized protein</fullName>
    </submittedName>
</protein>
<reference evidence="4" key="1">
    <citation type="submission" date="2021-04" db="EMBL/GenBank/DDBJ databases">
        <authorList>
            <consortium name="Molecular Ecology Group"/>
        </authorList>
    </citation>
    <scope>NUCLEOTIDE SEQUENCE</scope>
</reference>
<keyword evidence="1 3" id="KW-0853">WD repeat</keyword>
<sequence length="742" mass="84573">MKPPDKMDTTEHQIFLQRKLMDVRKRAQYHWAFLRDSVKSVKKSVEEADMRELGISHGIYRERSLSHQQQITQVLFIPEYKEYLTNEGQTFHFFDEDGHKKSSFQATENINRVVFSSQTNQFVGYMQGQEHLYLMSKHFVPGTRSKAVGRIFMAAYNNSTGELITVGPHFITFWMFRYGARYLIPRKTTTTDFGETNMFITMVLEEATDQTQKIYFAYENGVVVYNIFSGTEVAHKKSLHSQPLTAMTFFNPYKYVITAARDGCIKVWDADWKIRMVFVGHSEQVNFLKIYPHGPAFISASLDCTLRVWNMDTSDEIDKVLIDDPIEGIDTQMDNDIFYTFSSNRVDLWKLQHLYYIHTHIGYKVNSIKVTSHPLLPQRAVVLCRDSSIRIICPPNGEVITTMLLKQSEGLIDAAYAIAEDTIFAVMSNGDIVKGLTNKNPCDIVSRWKGSNSEGICNCLLVYEYLVDLSGRSDIFTLAKHTAQRNKAKVLRGKPSKNRTLLLGGRKDGYICLIDWLTGEVPFKVEAHGSKGVLSMVANTKSDQLISAGMDNIIKVWRVYPFAHEAFTPLMSFYCAQCPSFMTTINISLGIAFQDLATATFSVVLYSLADRNRFDHKPDDDHMDRITGLSSCPRMKLYASSSIDGTVRIWSENNTLIRLLCLNAAIHSIAFCSSQGDLLVGIDNHLYLIPHTKYLPKSYKRKQACMKFLPVKAEQPLPYDENKLSLMNKADVMRLKNAHASF</sequence>
<keyword evidence="5" id="KW-1185">Reference proteome</keyword>
<organism evidence="4 5">
    <name type="scientific">Candidula unifasciata</name>
    <dbReference type="NCBI Taxonomy" id="100452"/>
    <lineage>
        <taxon>Eukaryota</taxon>
        <taxon>Metazoa</taxon>
        <taxon>Spiralia</taxon>
        <taxon>Lophotrochozoa</taxon>
        <taxon>Mollusca</taxon>
        <taxon>Gastropoda</taxon>
        <taxon>Heterobranchia</taxon>
        <taxon>Euthyneura</taxon>
        <taxon>Panpulmonata</taxon>
        <taxon>Eupulmonata</taxon>
        <taxon>Stylommatophora</taxon>
        <taxon>Helicina</taxon>
        <taxon>Helicoidea</taxon>
        <taxon>Geomitridae</taxon>
        <taxon>Candidula</taxon>
    </lineage>
</organism>
<evidence type="ECO:0000256" key="1">
    <source>
        <dbReference type="ARBA" id="ARBA00022574"/>
    </source>
</evidence>
<feature type="repeat" description="WD" evidence="3">
    <location>
        <begin position="619"/>
        <end position="651"/>
    </location>
</feature>
<keyword evidence="2" id="KW-0677">Repeat</keyword>
<comment type="caution">
    <text evidence="4">The sequence shown here is derived from an EMBL/GenBank/DDBJ whole genome shotgun (WGS) entry which is preliminary data.</text>
</comment>
<dbReference type="PROSITE" id="PS50294">
    <property type="entry name" value="WD_REPEATS_REGION"/>
    <property type="match status" value="2"/>
</dbReference>
<dbReference type="AlphaFoldDB" id="A0A8S3YPG1"/>
<feature type="repeat" description="WD" evidence="3">
    <location>
        <begin position="237"/>
        <end position="269"/>
    </location>
</feature>
<dbReference type="PANTHER" id="PTHR45532">
    <property type="entry name" value="WD REPEAT-CONTAINING PROTEIN 97"/>
    <property type="match status" value="1"/>
</dbReference>
<dbReference type="EMBL" id="CAJHNH020000406">
    <property type="protein sequence ID" value="CAG5117442.1"/>
    <property type="molecule type" value="Genomic_DNA"/>
</dbReference>
<gene>
    <name evidence="4" type="ORF">CUNI_LOCUS3000</name>
</gene>
<dbReference type="PROSITE" id="PS50082">
    <property type="entry name" value="WD_REPEATS_2"/>
    <property type="match status" value="3"/>
</dbReference>
<dbReference type="Gene3D" id="2.130.10.10">
    <property type="entry name" value="YVTN repeat-like/Quinoprotein amine dehydrogenase"/>
    <property type="match status" value="2"/>
</dbReference>
<feature type="repeat" description="WD" evidence="3">
    <location>
        <begin position="278"/>
        <end position="319"/>
    </location>
</feature>
<evidence type="ECO:0000256" key="2">
    <source>
        <dbReference type="ARBA" id="ARBA00022737"/>
    </source>
</evidence>
<accession>A0A8S3YPG1</accession>
<dbReference type="Proteomes" id="UP000678393">
    <property type="component" value="Unassembled WGS sequence"/>
</dbReference>
<dbReference type="InterPro" id="IPR015943">
    <property type="entry name" value="WD40/YVTN_repeat-like_dom_sf"/>
</dbReference>
<dbReference type="OrthoDB" id="6262491at2759"/>
<dbReference type="SMART" id="SM00320">
    <property type="entry name" value="WD40"/>
    <property type="match status" value="5"/>
</dbReference>
<name>A0A8S3YPG1_9EUPU</name>
<dbReference type="InterPro" id="IPR036322">
    <property type="entry name" value="WD40_repeat_dom_sf"/>
</dbReference>
<dbReference type="Pfam" id="PF00400">
    <property type="entry name" value="WD40"/>
    <property type="match status" value="4"/>
</dbReference>
<dbReference type="PANTHER" id="PTHR45532:SF1">
    <property type="entry name" value="WD REPEAT-CONTAINING PROTEIN 97"/>
    <property type="match status" value="1"/>
</dbReference>
<dbReference type="PRINTS" id="PR00320">
    <property type="entry name" value="GPROTEINBRPT"/>
</dbReference>
<evidence type="ECO:0000313" key="4">
    <source>
        <dbReference type="EMBL" id="CAG5117442.1"/>
    </source>
</evidence>
<proteinExistence type="predicted"/>
<dbReference type="InterPro" id="IPR020472">
    <property type="entry name" value="WD40_PAC1"/>
</dbReference>
<evidence type="ECO:0000313" key="5">
    <source>
        <dbReference type="Proteomes" id="UP000678393"/>
    </source>
</evidence>
<dbReference type="SUPFAM" id="SSF50978">
    <property type="entry name" value="WD40 repeat-like"/>
    <property type="match status" value="1"/>
</dbReference>